<dbReference type="PROSITE" id="PS50075">
    <property type="entry name" value="CARRIER"/>
    <property type="match status" value="1"/>
</dbReference>
<dbReference type="EMBL" id="JACHIG010000005">
    <property type="protein sequence ID" value="MBB5033289.1"/>
    <property type="molecule type" value="Genomic_DNA"/>
</dbReference>
<dbReference type="SUPFAM" id="SSF47336">
    <property type="entry name" value="ACP-like"/>
    <property type="match status" value="1"/>
</dbReference>
<evidence type="ECO:0000259" key="1">
    <source>
        <dbReference type="PROSITE" id="PS50075"/>
    </source>
</evidence>
<reference evidence="2 3" key="1">
    <citation type="submission" date="2020-08" db="EMBL/GenBank/DDBJ databases">
        <title>Genomic Encyclopedia of Type Strains, Phase IV (KMG-IV): sequencing the most valuable type-strain genomes for metagenomic binning, comparative biology and taxonomic classification.</title>
        <authorList>
            <person name="Goeker M."/>
        </authorList>
    </citation>
    <scope>NUCLEOTIDE SEQUENCE [LARGE SCALE GENOMIC DNA]</scope>
    <source>
        <strain evidence="2 3">DSM 12252</strain>
    </source>
</reference>
<dbReference type="Pfam" id="PF00550">
    <property type="entry name" value="PP-binding"/>
    <property type="match status" value="1"/>
</dbReference>
<organism evidence="2 3">
    <name type="scientific">Prosthecobacter vanneervenii</name>
    <dbReference type="NCBI Taxonomy" id="48466"/>
    <lineage>
        <taxon>Bacteria</taxon>
        <taxon>Pseudomonadati</taxon>
        <taxon>Verrucomicrobiota</taxon>
        <taxon>Verrucomicrobiia</taxon>
        <taxon>Verrucomicrobiales</taxon>
        <taxon>Verrucomicrobiaceae</taxon>
        <taxon>Prosthecobacter</taxon>
    </lineage>
</organism>
<dbReference type="AlphaFoldDB" id="A0A7W8DKI5"/>
<evidence type="ECO:0000313" key="2">
    <source>
        <dbReference type="EMBL" id="MBB5033289.1"/>
    </source>
</evidence>
<dbReference type="InterPro" id="IPR009081">
    <property type="entry name" value="PP-bd_ACP"/>
</dbReference>
<keyword evidence="3" id="KW-1185">Reference proteome</keyword>
<comment type="caution">
    <text evidence="2">The sequence shown here is derived from an EMBL/GenBank/DDBJ whole genome shotgun (WGS) entry which is preliminary data.</text>
</comment>
<accession>A0A7W8DKI5</accession>
<gene>
    <name evidence="2" type="ORF">HNQ65_002872</name>
</gene>
<feature type="domain" description="Carrier" evidence="1">
    <location>
        <begin position="7"/>
        <end position="83"/>
    </location>
</feature>
<dbReference type="Proteomes" id="UP000590740">
    <property type="component" value="Unassembled WGS sequence"/>
</dbReference>
<name>A0A7W8DKI5_9BACT</name>
<dbReference type="InterPro" id="IPR036736">
    <property type="entry name" value="ACP-like_sf"/>
</dbReference>
<protein>
    <submittedName>
        <fullName evidence="2">Acyl carrier protein</fullName>
    </submittedName>
</protein>
<proteinExistence type="predicted"/>
<evidence type="ECO:0000313" key="3">
    <source>
        <dbReference type="Proteomes" id="UP000590740"/>
    </source>
</evidence>
<dbReference type="Gene3D" id="1.10.1200.10">
    <property type="entry name" value="ACP-like"/>
    <property type="match status" value="1"/>
</dbReference>
<sequence>MLPASDLSPGAMIELVRETVLPDLPAEFSPEADFFEAGLDSMGVMQLVMYLEERFGKKVEPSELSRANFRSGQAMAALVMGQAKGA</sequence>